<evidence type="ECO:0000313" key="3">
    <source>
        <dbReference type="EMBL" id="KAE9016464.1"/>
    </source>
</evidence>
<dbReference type="Proteomes" id="UP000429607">
    <property type="component" value="Unassembled WGS sequence"/>
</dbReference>
<proteinExistence type="predicted"/>
<feature type="compositionally biased region" description="Low complexity" evidence="2">
    <location>
        <begin position="762"/>
        <end position="771"/>
    </location>
</feature>
<organism evidence="4 5">
    <name type="scientific">Phytophthora rubi</name>
    <dbReference type="NCBI Taxonomy" id="129364"/>
    <lineage>
        <taxon>Eukaryota</taxon>
        <taxon>Sar</taxon>
        <taxon>Stramenopiles</taxon>
        <taxon>Oomycota</taxon>
        <taxon>Peronosporomycetes</taxon>
        <taxon>Peronosporales</taxon>
        <taxon>Peronosporaceae</taxon>
        <taxon>Phytophthora</taxon>
    </lineage>
</organism>
<accession>A0A6A3NZB2</accession>
<comment type="caution">
    <text evidence="4">The sequence shown here is derived from an EMBL/GenBank/DDBJ whole genome shotgun (WGS) entry which is preliminary data.</text>
</comment>
<evidence type="ECO:0000313" key="4">
    <source>
        <dbReference type="EMBL" id="KAE9048118.1"/>
    </source>
</evidence>
<dbReference type="EMBL" id="QXFV01000153">
    <property type="protein sequence ID" value="KAE9048118.1"/>
    <property type="molecule type" value="Genomic_DNA"/>
</dbReference>
<evidence type="ECO:0000256" key="2">
    <source>
        <dbReference type="SAM" id="MobiDB-lite"/>
    </source>
</evidence>
<feature type="region of interest" description="Disordered" evidence="2">
    <location>
        <begin position="1"/>
        <end position="71"/>
    </location>
</feature>
<feature type="coiled-coil region" evidence="1">
    <location>
        <begin position="280"/>
        <end position="360"/>
    </location>
</feature>
<sequence>MVDDSPADPPRPASLSGGGARAAGQQDTPAAPASSVSHSDTPTSAGASISAPSRASSTRVDTPVSSVGLPAATSSPLAVLGAAQVSVGTTSTTEQPVTVTGLPTSMTLSADALQAASTLVRQLQMVPSGSHPRQDSSFLRPASSPANQATSTSSATSTTMVPATIRDFHWGSTFAGTTDGLARVIPLPRLSDAELRRLSSLVGGDATAEVLHPGSHRPVDPADFRVRVAMEREALALAQVYGVDELALRAMNTVRYLQTSVQRVLTLEQGGSAQSDSAQVAQLRAECAQLVAKLASQKAEYETNVAALEATHAEAMLNTPAPIPTPVPNLPPPGKLQDELDALRAAAGRLSCERSDLQDQILASTREVKQLQEFQDLRDKRIAELEAELAGVQKFSAAALMDFLAGSTNLSGHWKRLLELLQHYQEGHAIPTQFRTMLQVSARDEDSDDCGPYVLQESKTPVPSSSSTGGGSAQAPRPRTPLTPLSGPSPKSATSGSSSRKMPRLSLSGTPPPQGASKSHHSASQGSGSGDQATIDLTHSSTSTPSSTRVMLYVDRLKLAQRPRKFKPDKTRAMNSSPSRVSEAKAMKAVPSQFLWDDVRADVRERMLNGVQFWDAVAEARKTQMLHDQFGKFALTEMLISAIYWEALDRTPWTSFVPDQYYEKALKDILDPALDRVPKSWEPVPIHPRSKSPSSYSGSPFRPSSSEEEEEDDESKTDPTFRSKATIGGSSVHTRAQKSSSSGKRPRGSSAPSGTTKTPKLSAQSSAGQAGRAKSNIPDPAEDDGVIERPRRGSWFHYGIRVQELLHQTIGFPRYMPVKAMMKHLHLRWRAPEYWRLLQTTPWDLMWQNRVQTLVFFQYSDIHPDMIQALPTILNFMSRWRREYRERLHWVTMDPALDYQASAELRSISGMAELYQDRKDRGSTFDAKRKEMMAELQKVNGYDEKIWFEPGLWVVPRDPCYWITRDPALNISLPSQLVTVDELECARTQWATRRSDNAFLNLAPVELTRQLLNDRERAQNPLIPDPSFAHDDLEDVLAALL</sequence>
<evidence type="ECO:0000256" key="1">
    <source>
        <dbReference type="SAM" id="Coils"/>
    </source>
</evidence>
<evidence type="ECO:0000313" key="6">
    <source>
        <dbReference type="Proteomes" id="UP000435112"/>
    </source>
</evidence>
<feature type="compositionally biased region" description="Low complexity" evidence="2">
    <location>
        <begin position="486"/>
        <end position="499"/>
    </location>
</feature>
<feature type="compositionally biased region" description="Low complexity" evidence="2">
    <location>
        <begin position="538"/>
        <end position="548"/>
    </location>
</feature>
<dbReference type="EMBL" id="QXFU01000912">
    <property type="protein sequence ID" value="KAE9016464.1"/>
    <property type="molecule type" value="Genomic_DNA"/>
</dbReference>
<feature type="compositionally biased region" description="Polar residues" evidence="2">
    <location>
        <begin position="34"/>
        <end position="65"/>
    </location>
</feature>
<reference evidence="5 6" key="1">
    <citation type="submission" date="2018-09" db="EMBL/GenBank/DDBJ databases">
        <title>Genomic investigation of the strawberry pathogen Phytophthora fragariae indicates pathogenicity is determined by transcriptional variation in three key races.</title>
        <authorList>
            <person name="Adams T.M."/>
            <person name="Armitage A.D."/>
            <person name="Sobczyk M.K."/>
            <person name="Bates H.J."/>
            <person name="Dunwell J.M."/>
            <person name="Nellist C.F."/>
            <person name="Harrison R.J."/>
        </authorList>
    </citation>
    <scope>NUCLEOTIDE SEQUENCE [LARGE SCALE GENOMIC DNA]</scope>
    <source>
        <strain evidence="4 5">SCRP249</strain>
        <strain evidence="3 6">SCRP324</strain>
    </source>
</reference>
<name>A0A6A3NZB2_9STRA</name>
<feature type="region of interest" description="Disordered" evidence="2">
    <location>
        <begin position="681"/>
        <end position="786"/>
    </location>
</feature>
<feature type="region of interest" description="Disordered" evidence="2">
    <location>
        <begin position="441"/>
        <end position="548"/>
    </location>
</feature>
<gene>
    <name evidence="4" type="ORF">PR001_g3930</name>
    <name evidence="3" type="ORF">PR002_g13650</name>
</gene>
<feature type="compositionally biased region" description="Low complexity" evidence="2">
    <location>
        <begin position="141"/>
        <end position="158"/>
    </location>
</feature>
<feature type="compositionally biased region" description="Low complexity" evidence="2">
    <location>
        <begin position="738"/>
        <end position="753"/>
    </location>
</feature>
<evidence type="ECO:0000313" key="5">
    <source>
        <dbReference type="Proteomes" id="UP000429607"/>
    </source>
</evidence>
<keyword evidence="1" id="KW-0175">Coiled coil</keyword>
<feature type="compositionally biased region" description="Acidic residues" evidence="2">
    <location>
        <begin position="706"/>
        <end position="715"/>
    </location>
</feature>
<feature type="compositionally biased region" description="Low complexity" evidence="2">
    <location>
        <begin position="691"/>
        <end position="704"/>
    </location>
</feature>
<protein>
    <submittedName>
        <fullName evidence="4">Uncharacterized protein</fullName>
    </submittedName>
</protein>
<dbReference type="AlphaFoldDB" id="A0A6A3NZB2"/>
<dbReference type="Proteomes" id="UP000435112">
    <property type="component" value="Unassembled WGS sequence"/>
</dbReference>
<feature type="region of interest" description="Disordered" evidence="2">
    <location>
        <begin position="125"/>
        <end position="158"/>
    </location>
</feature>